<dbReference type="Proteomes" id="UP001172743">
    <property type="component" value="Unassembled WGS sequence"/>
</dbReference>
<gene>
    <name evidence="1" type="ORF">QYB95_05540</name>
</gene>
<proteinExistence type="predicted"/>
<evidence type="ECO:0000313" key="1">
    <source>
        <dbReference type="EMBL" id="MDN4492997.1"/>
    </source>
</evidence>
<sequence>MLFFTGLMFSIIHSLNTYMPESDPELIAYTEEKVKEYLIQEKGISENEALEIKSTKRTKSSDFSASGYEVKVVFPDETEAIYYFQLTEEDKVKQIGVNNLEAIKHKEIR</sequence>
<reference evidence="1" key="1">
    <citation type="submission" date="2023-07" db="EMBL/GenBank/DDBJ databases">
        <title>Ureibacillus sp. isolated from freshwater well.</title>
        <authorList>
            <person name="Kirdat K."/>
            <person name="Bhatt A."/>
            <person name="Teware R."/>
            <person name="Bhavsar Y."/>
            <person name="Yadav A."/>
        </authorList>
    </citation>
    <scope>NUCLEOTIDE SEQUENCE</scope>
    <source>
        <strain evidence="1">BA0131</strain>
    </source>
</reference>
<name>A0ABT8GNK6_9BACL</name>
<organism evidence="1 2">
    <name type="scientific">Ureibacillus aquaedulcis</name>
    <dbReference type="NCBI Taxonomy" id="3058421"/>
    <lineage>
        <taxon>Bacteria</taxon>
        <taxon>Bacillati</taxon>
        <taxon>Bacillota</taxon>
        <taxon>Bacilli</taxon>
        <taxon>Bacillales</taxon>
        <taxon>Caryophanaceae</taxon>
        <taxon>Ureibacillus</taxon>
    </lineage>
</organism>
<evidence type="ECO:0008006" key="3">
    <source>
        <dbReference type="Google" id="ProtNLM"/>
    </source>
</evidence>
<keyword evidence="2" id="KW-1185">Reference proteome</keyword>
<evidence type="ECO:0000313" key="2">
    <source>
        <dbReference type="Proteomes" id="UP001172743"/>
    </source>
</evidence>
<protein>
    <recommendedName>
        <fullName evidence="3">DUF3139 domain-containing protein</fullName>
    </recommendedName>
</protein>
<dbReference type="EMBL" id="JAUHTQ010000003">
    <property type="protein sequence ID" value="MDN4492997.1"/>
    <property type="molecule type" value="Genomic_DNA"/>
</dbReference>
<accession>A0ABT8GNK6</accession>
<comment type="caution">
    <text evidence="1">The sequence shown here is derived from an EMBL/GenBank/DDBJ whole genome shotgun (WGS) entry which is preliminary data.</text>
</comment>